<sequence>MTGHLFVDAKTTGIRSDLHDVWEIAIIDDRGHEYAWQVAPDLTHADQRTLEAGRFHSRHFTATDGDAPPGGALVTAHRLEALVGGYVFVETAAREAADLLNGAEGSYSDLTNHGRPDRFLAPWLRRHGQEWHGRGHSDLLSLGWSLLIPSCPEMARTSPCSYGRGISRSFGVEPEHYARYTALGTCRWLRALWEAMSPSLREA</sequence>
<gene>
    <name evidence="1" type="ORF">IDM40_20375</name>
</gene>
<reference evidence="1 2" key="1">
    <citation type="submission" date="2020-09" db="EMBL/GenBank/DDBJ databases">
        <title>Diversity and distribution of actinomycetes associated with coral in the coast of Hainan.</title>
        <authorList>
            <person name="Li F."/>
        </authorList>
    </citation>
    <scope>NUCLEOTIDE SEQUENCE [LARGE SCALE GENOMIC DNA]</scope>
    <source>
        <strain evidence="1 2">HNM0947</strain>
    </source>
</reference>
<protein>
    <recommendedName>
        <fullName evidence="3">Exonuclease</fullName>
    </recommendedName>
</protein>
<evidence type="ECO:0000313" key="1">
    <source>
        <dbReference type="EMBL" id="MBE3001031.1"/>
    </source>
</evidence>
<comment type="caution">
    <text evidence="1">The sequence shown here is derived from an EMBL/GenBank/DDBJ whole genome shotgun (WGS) entry which is preliminary data.</text>
</comment>
<dbReference type="Gene3D" id="3.30.420.10">
    <property type="entry name" value="Ribonuclease H-like superfamily/Ribonuclease H"/>
    <property type="match status" value="1"/>
</dbReference>
<evidence type="ECO:0008006" key="3">
    <source>
        <dbReference type="Google" id="ProtNLM"/>
    </source>
</evidence>
<dbReference type="EMBL" id="JADBGI010000020">
    <property type="protein sequence ID" value="MBE3001031.1"/>
    <property type="molecule type" value="Genomic_DNA"/>
</dbReference>
<evidence type="ECO:0000313" key="2">
    <source>
        <dbReference type="Proteomes" id="UP000806528"/>
    </source>
</evidence>
<dbReference type="RefSeq" id="WP_193123632.1">
    <property type="nucleotide sequence ID" value="NZ_JADBGI010000020.1"/>
</dbReference>
<organism evidence="1 2">
    <name type="scientific">Nocardiopsis coralli</name>
    <dbReference type="NCBI Taxonomy" id="2772213"/>
    <lineage>
        <taxon>Bacteria</taxon>
        <taxon>Bacillati</taxon>
        <taxon>Actinomycetota</taxon>
        <taxon>Actinomycetes</taxon>
        <taxon>Streptosporangiales</taxon>
        <taxon>Nocardiopsidaceae</taxon>
        <taxon>Nocardiopsis</taxon>
    </lineage>
</organism>
<keyword evidence="2" id="KW-1185">Reference proteome</keyword>
<accession>A0ABR9PB11</accession>
<dbReference type="Proteomes" id="UP000806528">
    <property type="component" value="Unassembled WGS sequence"/>
</dbReference>
<name>A0ABR9PB11_9ACTN</name>
<proteinExistence type="predicted"/>
<dbReference type="InterPro" id="IPR036397">
    <property type="entry name" value="RNaseH_sf"/>
</dbReference>